<dbReference type="Gene3D" id="1.20.1250.20">
    <property type="entry name" value="MFS general substrate transporter like domains"/>
    <property type="match status" value="1"/>
</dbReference>
<comment type="subcellular location">
    <subcellularLocation>
        <location evidence="1">Membrane</location>
        <topology evidence="1">Multi-pass membrane protein</topology>
    </subcellularLocation>
</comment>
<dbReference type="GO" id="GO:0016020">
    <property type="term" value="C:membrane"/>
    <property type="evidence" value="ECO:0007669"/>
    <property type="project" value="UniProtKB-SubCell"/>
</dbReference>
<feature type="transmembrane region" description="Helical" evidence="5">
    <location>
        <begin position="118"/>
        <end position="142"/>
    </location>
</feature>
<feature type="transmembrane region" description="Helical" evidence="5">
    <location>
        <begin position="401"/>
        <end position="419"/>
    </location>
</feature>
<keyword evidence="8" id="KW-1185">Reference proteome</keyword>
<evidence type="ECO:0000256" key="2">
    <source>
        <dbReference type="ARBA" id="ARBA00022692"/>
    </source>
</evidence>
<evidence type="ECO:0000313" key="6">
    <source>
        <dbReference type="EMBL" id="ELU12935.1"/>
    </source>
</evidence>
<feature type="transmembrane region" description="Helical" evidence="5">
    <location>
        <begin position="185"/>
        <end position="206"/>
    </location>
</feature>
<dbReference type="OrthoDB" id="419734at2759"/>
<feature type="transmembrane region" description="Helical" evidence="5">
    <location>
        <begin position="306"/>
        <end position="325"/>
    </location>
</feature>
<evidence type="ECO:0000256" key="1">
    <source>
        <dbReference type="ARBA" id="ARBA00004141"/>
    </source>
</evidence>
<evidence type="ECO:0000256" key="5">
    <source>
        <dbReference type="SAM" id="Phobius"/>
    </source>
</evidence>
<evidence type="ECO:0000256" key="3">
    <source>
        <dbReference type="ARBA" id="ARBA00022989"/>
    </source>
</evidence>
<evidence type="ECO:0000313" key="8">
    <source>
        <dbReference type="Proteomes" id="UP000014760"/>
    </source>
</evidence>
<dbReference type="EMBL" id="AMQN01000792">
    <property type="status" value="NOT_ANNOTATED_CDS"/>
    <property type="molecule type" value="Genomic_DNA"/>
</dbReference>
<gene>
    <name evidence="6" type="ORF">CAPTEDRAFT_198737</name>
</gene>
<dbReference type="EnsemblMetazoa" id="CapteT198737">
    <property type="protein sequence ID" value="CapteP198737"/>
    <property type="gene ID" value="CapteG198737"/>
</dbReference>
<evidence type="ECO:0000256" key="4">
    <source>
        <dbReference type="ARBA" id="ARBA00023136"/>
    </source>
</evidence>
<dbReference type="InterPro" id="IPR036259">
    <property type="entry name" value="MFS_trans_sf"/>
</dbReference>
<keyword evidence="4 5" id="KW-0472">Membrane</keyword>
<dbReference type="AlphaFoldDB" id="R7VB53"/>
<dbReference type="HOGENOM" id="CLU_028365_1_1_1"/>
<dbReference type="GO" id="GO:0022857">
    <property type="term" value="F:transmembrane transporter activity"/>
    <property type="evidence" value="ECO:0007669"/>
    <property type="project" value="InterPro"/>
</dbReference>
<reference evidence="6 8" key="2">
    <citation type="journal article" date="2013" name="Nature">
        <title>Insights into bilaterian evolution from three spiralian genomes.</title>
        <authorList>
            <person name="Simakov O."/>
            <person name="Marletaz F."/>
            <person name="Cho S.J."/>
            <person name="Edsinger-Gonzales E."/>
            <person name="Havlak P."/>
            <person name="Hellsten U."/>
            <person name="Kuo D.H."/>
            <person name="Larsson T."/>
            <person name="Lv J."/>
            <person name="Arendt D."/>
            <person name="Savage R."/>
            <person name="Osoegawa K."/>
            <person name="de Jong P."/>
            <person name="Grimwood J."/>
            <person name="Chapman J.A."/>
            <person name="Shapiro H."/>
            <person name="Aerts A."/>
            <person name="Otillar R.P."/>
            <person name="Terry A.Y."/>
            <person name="Boore J.L."/>
            <person name="Grigoriev I.V."/>
            <person name="Lindberg D.R."/>
            <person name="Seaver E.C."/>
            <person name="Weisblat D.A."/>
            <person name="Putnam N.H."/>
            <person name="Rokhsar D.S."/>
        </authorList>
    </citation>
    <scope>NUCLEOTIDE SEQUENCE</scope>
    <source>
        <strain evidence="6 8">I ESC-2004</strain>
    </source>
</reference>
<reference evidence="7" key="3">
    <citation type="submission" date="2015-06" db="UniProtKB">
        <authorList>
            <consortium name="EnsemblMetazoa"/>
        </authorList>
    </citation>
    <scope>IDENTIFICATION</scope>
</reference>
<dbReference type="Proteomes" id="UP000014760">
    <property type="component" value="Unassembled WGS sequence"/>
</dbReference>
<dbReference type="SUPFAM" id="SSF103473">
    <property type="entry name" value="MFS general substrate transporter"/>
    <property type="match status" value="1"/>
</dbReference>
<feature type="transmembrane region" description="Helical" evidence="5">
    <location>
        <begin position="378"/>
        <end position="395"/>
    </location>
</feature>
<keyword evidence="2 5" id="KW-0812">Transmembrane</keyword>
<dbReference type="PANTHER" id="PTHR23507:SF1">
    <property type="entry name" value="FI18259P1-RELATED"/>
    <property type="match status" value="1"/>
</dbReference>
<feature type="transmembrane region" description="Helical" evidence="5">
    <location>
        <begin position="345"/>
        <end position="366"/>
    </location>
</feature>
<feature type="transmembrane region" description="Helical" evidence="5">
    <location>
        <begin position="154"/>
        <end position="173"/>
    </location>
</feature>
<evidence type="ECO:0008006" key="9">
    <source>
        <dbReference type="Google" id="ProtNLM"/>
    </source>
</evidence>
<dbReference type="InterPro" id="IPR011701">
    <property type="entry name" value="MFS"/>
</dbReference>
<feature type="transmembrane region" description="Helical" evidence="5">
    <location>
        <begin position="244"/>
        <end position="264"/>
    </location>
</feature>
<keyword evidence="3 5" id="KW-1133">Transmembrane helix</keyword>
<dbReference type="EMBL" id="KB295623">
    <property type="protein sequence ID" value="ELU12935.1"/>
    <property type="molecule type" value="Genomic_DNA"/>
</dbReference>
<evidence type="ECO:0000313" key="7">
    <source>
        <dbReference type="EnsemblMetazoa" id="CapteP198737"/>
    </source>
</evidence>
<dbReference type="Pfam" id="PF07690">
    <property type="entry name" value="MFS_1"/>
    <property type="match status" value="1"/>
</dbReference>
<dbReference type="PANTHER" id="PTHR23507">
    <property type="entry name" value="ZGC:174356"/>
    <property type="match status" value="1"/>
</dbReference>
<sequence>MAAKEAVKPATEFTKLVREPSVDSQFANPPDIPDKGIDLLSCLGSIKCNRPYLVEPAFLLFEIADWSSTTLTTQYIYSRIAQNLSQDVNSSVVHGNSSSWEHALEPYSLDYMDSSNSYASYFVLYMNLLSNFPAIAITLLVCAYGDIIGRKLGLVLPTMGGAMKAMVYLWVAYNELPLWTLGLGHFFEGLGGTHFTFTGSAHAYIADVAQPQHLTLRYTILQTLLLVASTVGNMSVGYLISAGGFLRCFTLLLGIYTVAGLYIIGYLPESLRIKDPVWQSVPQMLRNTLEAFKVYTRRRPAHLARLHLGLLLIVKLVNTIIFVGLVDVQTLYLLSEPFKFSSVKIGYFLSESTLLNALGPLLLVPILQTGCKCLDTNVCMVSALSGALSFLVLGLSTNQTMVFISPVIGGLMAGISPVTRAMMSKRVQEDEQGGLINGSYACDVDLATLVAATNSTHRSCHLLTRVCATCKLCNFRFLAICGKCSQCNQDCGLDLITTLGLIPVHPPTPKIDD</sequence>
<accession>R7VB53</accession>
<proteinExistence type="predicted"/>
<name>R7VB53_CAPTE</name>
<reference evidence="8" key="1">
    <citation type="submission" date="2012-12" db="EMBL/GenBank/DDBJ databases">
        <authorList>
            <person name="Hellsten U."/>
            <person name="Grimwood J."/>
            <person name="Chapman J.A."/>
            <person name="Shapiro H."/>
            <person name="Aerts A."/>
            <person name="Otillar R.P."/>
            <person name="Terry A.Y."/>
            <person name="Boore J.L."/>
            <person name="Simakov O."/>
            <person name="Marletaz F."/>
            <person name="Cho S.-J."/>
            <person name="Edsinger-Gonzales E."/>
            <person name="Havlak P."/>
            <person name="Kuo D.-H."/>
            <person name="Larsson T."/>
            <person name="Lv J."/>
            <person name="Arendt D."/>
            <person name="Savage R."/>
            <person name="Osoegawa K."/>
            <person name="de Jong P."/>
            <person name="Lindberg D.R."/>
            <person name="Seaver E.C."/>
            <person name="Weisblat D.A."/>
            <person name="Putnam N.H."/>
            <person name="Grigoriev I.V."/>
            <person name="Rokhsar D.S."/>
        </authorList>
    </citation>
    <scope>NUCLEOTIDE SEQUENCE</scope>
    <source>
        <strain evidence="8">I ESC-2004</strain>
    </source>
</reference>
<dbReference type="OMA" id="KRSECGN"/>
<protein>
    <recommendedName>
        <fullName evidence="9">Major facilitator superfamily (MFS) profile domain-containing protein</fullName>
    </recommendedName>
</protein>
<feature type="transmembrane region" description="Helical" evidence="5">
    <location>
        <begin position="218"/>
        <end position="238"/>
    </location>
</feature>
<organism evidence="6">
    <name type="scientific">Capitella teleta</name>
    <name type="common">Polychaete worm</name>
    <dbReference type="NCBI Taxonomy" id="283909"/>
    <lineage>
        <taxon>Eukaryota</taxon>
        <taxon>Metazoa</taxon>
        <taxon>Spiralia</taxon>
        <taxon>Lophotrochozoa</taxon>
        <taxon>Annelida</taxon>
        <taxon>Polychaeta</taxon>
        <taxon>Sedentaria</taxon>
        <taxon>Scolecida</taxon>
        <taxon>Capitellidae</taxon>
        <taxon>Capitella</taxon>
    </lineage>
</organism>